<organism evidence="6 7">
    <name type="scientific">Orbilia brochopaga</name>
    <dbReference type="NCBI Taxonomy" id="3140254"/>
    <lineage>
        <taxon>Eukaryota</taxon>
        <taxon>Fungi</taxon>
        <taxon>Dikarya</taxon>
        <taxon>Ascomycota</taxon>
        <taxon>Pezizomycotina</taxon>
        <taxon>Orbiliomycetes</taxon>
        <taxon>Orbiliales</taxon>
        <taxon>Orbiliaceae</taxon>
        <taxon>Orbilia</taxon>
    </lineage>
</organism>
<dbReference type="Gene3D" id="3.40.630.20">
    <property type="entry name" value="Peptidase C15, pyroglutamyl peptidase I-like"/>
    <property type="match status" value="1"/>
</dbReference>
<comment type="caution">
    <text evidence="6">The sequence shown here is derived from an EMBL/GenBank/DDBJ whole genome shotgun (WGS) entry which is preliminary data.</text>
</comment>
<dbReference type="InterPro" id="IPR036440">
    <property type="entry name" value="Peptidase_C15-like_sf"/>
</dbReference>
<keyword evidence="3" id="KW-0378">Hydrolase</keyword>
<dbReference type="PANTHER" id="PTHR23402">
    <property type="entry name" value="PROTEASE FAMILY C15 PYROGLUTAMYL-PEPTIDASE I-RELATED"/>
    <property type="match status" value="1"/>
</dbReference>
<dbReference type="EMBL" id="JAVHNQ010000002">
    <property type="protein sequence ID" value="KAK6355027.1"/>
    <property type="molecule type" value="Genomic_DNA"/>
</dbReference>
<dbReference type="GO" id="GO:0008234">
    <property type="term" value="F:cysteine-type peptidase activity"/>
    <property type="evidence" value="ECO:0007669"/>
    <property type="project" value="UniProtKB-KW"/>
</dbReference>
<dbReference type="Proteomes" id="UP001375240">
    <property type="component" value="Unassembled WGS sequence"/>
</dbReference>
<name>A0AAV9V5A7_9PEZI</name>
<feature type="region of interest" description="Disordered" evidence="5">
    <location>
        <begin position="1"/>
        <end position="27"/>
    </location>
</feature>
<feature type="region of interest" description="Disordered" evidence="5">
    <location>
        <begin position="131"/>
        <end position="168"/>
    </location>
</feature>
<accession>A0AAV9V5A7</accession>
<evidence type="ECO:0000256" key="4">
    <source>
        <dbReference type="ARBA" id="ARBA00022807"/>
    </source>
</evidence>
<gene>
    <name evidence="6" type="ORF">TWF696_004152</name>
</gene>
<evidence type="ECO:0000256" key="1">
    <source>
        <dbReference type="ARBA" id="ARBA00006641"/>
    </source>
</evidence>
<proteinExistence type="inferred from homology"/>
<evidence type="ECO:0000256" key="2">
    <source>
        <dbReference type="ARBA" id="ARBA00022670"/>
    </source>
</evidence>
<keyword evidence="4" id="KW-0788">Thiol protease</keyword>
<dbReference type="SUPFAM" id="SSF53182">
    <property type="entry name" value="Pyrrolidone carboxyl peptidase (pyroglutamate aminopeptidase)"/>
    <property type="match status" value="1"/>
</dbReference>
<protein>
    <recommendedName>
        <fullName evidence="8">Pyroglutamyl-peptidase I</fullName>
    </recommendedName>
</protein>
<evidence type="ECO:0000313" key="6">
    <source>
        <dbReference type="EMBL" id="KAK6355027.1"/>
    </source>
</evidence>
<comment type="similarity">
    <text evidence="1">Belongs to the peptidase C15 family.</text>
</comment>
<keyword evidence="7" id="KW-1185">Reference proteome</keyword>
<dbReference type="PANTHER" id="PTHR23402:SF1">
    <property type="entry name" value="PYROGLUTAMYL-PEPTIDASE I"/>
    <property type="match status" value="1"/>
</dbReference>
<keyword evidence="2" id="KW-0645">Protease</keyword>
<reference evidence="6 7" key="1">
    <citation type="submission" date="2019-10" db="EMBL/GenBank/DDBJ databases">
        <authorList>
            <person name="Palmer J.M."/>
        </authorList>
    </citation>
    <scope>NUCLEOTIDE SEQUENCE [LARGE SCALE GENOMIC DNA]</scope>
    <source>
        <strain evidence="6 7">TWF696</strain>
    </source>
</reference>
<dbReference type="AlphaFoldDB" id="A0AAV9V5A7"/>
<evidence type="ECO:0008006" key="8">
    <source>
        <dbReference type="Google" id="ProtNLM"/>
    </source>
</evidence>
<feature type="compositionally biased region" description="Basic and acidic residues" evidence="5">
    <location>
        <begin position="144"/>
        <end position="159"/>
    </location>
</feature>
<evidence type="ECO:0000256" key="3">
    <source>
        <dbReference type="ARBA" id="ARBA00022801"/>
    </source>
</evidence>
<evidence type="ECO:0000313" key="7">
    <source>
        <dbReference type="Proteomes" id="UP001375240"/>
    </source>
</evidence>
<dbReference type="InterPro" id="IPR016125">
    <property type="entry name" value="Peptidase_C15-like"/>
</dbReference>
<sequence length="296" mass="32785">MPPTTIPTDGQKAEQPHVQAAGQHHPHHHPHRLFKVYVTGFGPFEKIPTNASSHVASHLPSVLDEKYISHAPAAVKAANLQVSIIPHFEPVPVSYDKVTKLIPTLYQDLPGVDLFVHIGVAPFEHYQIETRARRRPYGPPDDNPDGRRDVDGRWPDGHSAEGAAGGKVPDEVTEIVSSLDVKGICDVLAKVKQEHDEKGADESWYPPQASDDAGLYLCEFILYNSMAEAVYDATYESEYPESQPVSDPTSTPPSTSRAVFIHIPSKIEEEWLERSLETVKRIIGAIAVQRASRWID</sequence>
<dbReference type="GO" id="GO:0006508">
    <property type="term" value="P:proteolysis"/>
    <property type="evidence" value="ECO:0007669"/>
    <property type="project" value="UniProtKB-KW"/>
</dbReference>
<evidence type="ECO:0000256" key="5">
    <source>
        <dbReference type="SAM" id="MobiDB-lite"/>
    </source>
</evidence>